<gene>
    <name evidence="2" type="ORF">BOW53_05160</name>
</gene>
<reference evidence="2 3" key="1">
    <citation type="submission" date="2016-11" db="EMBL/GenBank/DDBJ databases">
        <title>Mixed transmission modes and dynamic genome evolution in an obligate animal-bacterial symbiosis.</title>
        <authorList>
            <person name="Russell S.L."/>
            <person name="Corbett-Detig R.B."/>
            <person name="Cavanaugh C.M."/>
        </authorList>
    </citation>
    <scope>NUCLEOTIDE SEQUENCE [LARGE SCALE GENOMIC DNA]</scope>
    <source>
        <strain evidence="2">Sveles-Q1</strain>
    </source>
</reference>
<accession>A0A1T2L7T0</accession>
<protein>
    <recommendedName>
        <fullName evidence="1">CheW-like domain-containing protein</fullName>
    </recommendedName>
</protein>
<dbReference type="Pfam" id="PF01584">
    <property type="entry name" value="CheW"/>
    <property type="match status" value="1"/>
</dbReference>
<dbReference type="AlphaFoldDB" id="A0A1T2L7T0"/>
<comment type="caution">
    <text evidence="2">The sequence shown here is derived from an EMBL/GenBank/DDBJ whole genome shotgun (WGS) entry which is preliminary data.</text>
</comment>
<evidence type="ECO:0000313" key="3">
    <source>
        <dbReference type="Proteomes" id="UP000191110"/>
    </source>
</evidence>
<organism evidence="2 3">
    <name type="scientific">Solemya pervernicosa gill symbiont</name>
    <dbReference type="NCBI Taxonomy" id="642797"/>
    <lineage>
        <taxon>Bacteria</taxon>
        <taxon>Pseudomonadati</taxon>
        <taxon>Pseudomonadota</taxon>
        <taxon>Gammaproteobacteria</taxon>
        <taxon>sulfur-oxidizing symbionts</taxon>
    </lineage>
</organism>
<dbReference type="PROSITE" id="PS50851">
    <property type="entry name" value="CHEW"/>
    <property type="match status" value="1"/>
</dbReference>
<dbReference type="Proteomes" id="UP000191110">
    <property type="component" value="Unassembled WGS sequence"/>
</dbReference>
<evidence type="ECO:0000313" key="2">
    <source>
        <dbReference type="EMBL" id="OOZ41120.1"/>
    </source>
</evidence>
<dbReference type="SMART" id="SM00260">
    <property type="entry name" value="CheW"/>
    <property type="match status" value="1"/>
</dbReference>
<dbReference type="Gene3D" id="2.40.50.180">
    <property type="entry name" value="CheA-289, Domain 4"/>
    <property type="match status" value="1"/>
</dbReference>
<dbReference type="InterPro" id="IPR039315">
    <property type="entry name" value="CheW"/>
</dbReference>
<dbReference type="PANTHER" id="PTHR22617:SF43">
    <property type="entry name" value="PROTEIN PILI"/>
    <property type="match status" value="1"/>
</dbReference>
<dbReference type="RefSeq" id="WP_078483018.1">
    <property type="nucleotide sequence ID" value="NZ_MPRL01000014.1"/>
</dbReference>
<keyword evidence="3" id="KW-1185">Reference proteome</keyword>
<dbReference type="GO" id="GO:0005829">
    <property type="term" value="C:cytosol"/>
    <property type="evidence" value="ECO:0007669"/>
    <property type="project" value="TreeGrafter"/>
</dbReference>
<dbReference type="GO" id="GO:0007165">
    <property type="term" value="P:signal transduction"/>
    <property type="evidence" value="ECO:0007669"/>
    <property type="project" value="InterPro"/>
</dbReference>
<dbReference type="InterPro" id="IPR002545">
    <property type="entry name" value="CheW-lke_dom"/>
</dbReference>
<evidence type="ECO:0000259" key="1">
    <source>
        <dbReference type="PROSITE" id="PS50851"/>
    </source>
</evidence>
<dbReference type="PANTHER" id="PTHR22617">
    <property type="entry name" value="CHEMOTAXIS SENSOR HISTIDINE KINASE-RELATED"/>
    <property type="match status" value="1"/>
</dbReference>
<name>A0A1T2L7T0_9GAMM</name>
<sequence>MQLLLFRIADQRYALDIKQVAEIAPLTRLSHLPQAPDYIAGVMNYRGEPVPVVDICHLATGSTCAKRMSTRTVLVNYPLTDGDIRVLGLLAEGATEILQRERDQFSDPGVVQPNAPYLGDVLNEAGEMIQLVDVDALLNDEVRAIIFTDRADVSGAS</sequence>
<proteinExistence type="predicted"/>
<feature type="domain" description="CheW-like" evidence="1">
    <location>
        <begin position="1"/>
        <end position="143"/>
    </location>
</feature>
<dbReference type="Gene3D" id="2.30.30.40">
    <property type="entry name" value="SH3 Domains"/>
    <property type="match status" value="1"/>
</dbReference>
<dbReference type="InterPro" id="IPR036061">
    <property type="entry name" value="CheW-like_dom_sf"/>
</dbReference>
<dbReference type="EMBL" id="MPRL01000014">
    <property type="protein sequence ID" value="OOZ41120.1"/>
    <property type="molecule type" value="Genomic_DNA"/>
</dbReference>
<dbReference type="GO" id="GO:0006935">
    <property type="term" value="P:chemotaxis"/>
    <property type="evidence" value="ECO:0007669"/>
    <property type="project" value="InterPro"/>
</dbReference>
<dbReference type="OrthoDB" id="21913at2"/>
<dbReference type="SUPFAM" id="SSF50341">
    <property type="entry name" value="CheW-like"/>
    <property type="match status" value="1"/>
</dbReference>